<dbReference type="Gene3D" id="2.60.40.2810">
    <property type="match status" value="1"/>
</dbReference>
<evidence type="ECO:0000256" key="2">
    <source>
        <dbReference type="SAM" id="Phobius"/>
    </source>
</evidence>
<evidence type="ECO:0000256" key="1">
    <source>
        <dbReference type="SAM" id="MobiDB-lite"/>
    </source>
</evidence>
<gene>
    <name evidence="3" type="ORF">IMCC3135_06410</name>
</gene>
<feature type="region of interest" description="Disordered" evidence="1">
    <location>
        <begin position="451"/>
        <end position="623"/>
    </location>
</feature>
<dbReference type="Gene3D" id="2.60.40.10">
    <property type="entry name" value="Immunoglobulins"/>
    <property type="match status" value="1"/>
</dbReference>
<keyword evidence="2" id="KW-1133">Transmembrane helix</keyword>
<dbReference type="Pfam" id="PF17963">
    <property type="entry name" value="Big_9"/>
    <property type="match status" value="1"/>
</dbReference>
<protein>
    <recommendedName>
        <fullName evidence="5">SD-repeat containing protein B domain-containing protein</fullName>
    </recommendedName>
</protein>
<dbReference type="AlphaFoldDB" id="A0A2Z2NJN0"/>
<dbReference type="Proteomes" id="UP000250079">
    <property type="component" value="Chromosome"/>
</dbReference>
<proteinExistence type="predicted"/>
<accession>A0A2Z2NJN0</accession>
<evidence type="ECO:0000313" key="3">
    <source>
        <dbReference type="EMBL" id="ASJ71389.1"/>
    </source>
</evidence>
<reference evidence="3 4" key="1">
    <citation type="submission" date="2016-12" db="EMBL/GenBank/DDBJ databases">
        <authorList>
            <person name="Song W.-J."/>
            <person name="Kurnit D.M."/>
        </authorList>
    </citation>
    <scope>NUCLEOTIDE SEQUENCE [LARGE SCALE GENOMIC DNA]</scope>
    <source>
        <strain evidence="3 4">IMCC3135</strain>
    </source>
</reference>
<feature type="transmembrane region" description="Helical" evidence="2">
    <location>
        <begin position="740"/>
        <end position="758"/>
    </location>
</feature>
<dbReference type="InterPro" id="IPR013783">
    <property type="entry name" value="Ig-like_fold"/>
</dbReference>
<name>A0A2Z2NJN0_9GAMM</name>
<feature type="compositionally biased region" description="Gly residues" evidence="1">
    <location>
        <begin position="597"/>
        <end position="621"/>
    </location>
</feature>
<dbReference type="KEGG" id="gai:IMCC3135_06410"/>
<organism evidence="3 4">
    <name type="scientific">Granulosicoccus antarcticus IMCC3135</name>
    <dbReference type="NCBI Taxonomy" id="1192854"/>
    <lineage>
        <taxon>Bacteria</taxon>
        <taxon>Pseudomonadati</taxon>
        <taxon>Pseudomonadota</taxon>
        <taxon>Gammaproteobacteria</taxon>
        <taxon>Chromatiales</taxon>
        <taxon>Granulosicoccaceae</taxon>
        <taxon>Granulosicoccus</taxon>
    </lineage>
</organism>
<sequence>MTNSVRPKQARCTNVARAKIKESSPLPGMIAGVLVGMVTVSGAQADGQVSSITTELKPATAFSYTAEGIEYQWGMGSNQIMQGFVADGRSFGYAMSADRVEIQRHDIPGVTTGEPCGLFVERLSDGDASRQFAADYPSDGSGTGNCDIAKMLSSRTLNRGVVDVFSNQLPDAKNIERLDYLFDYGVLAPFSASQMNLAGHVAAEKGSNNPVKMAAILSLDILGQPASYGSMMLVEANGCSEPATCYGVTDLQHQYSFLQNDFNEPQGFPVETERSHETVGMVFVSADKLGLQPGQRYYGFSFFADDVNAEEHNLLDPSSFPTDTADNYVVSGDDADIYGGLSGYFVADDISVTTGAIFNDIDGDGIRDDDEAGFSDIEITLYEDVNGNGVVDSGIDTPLGDSIDSDMSGNFVLPGLPDGNYIVEMNEQDPELPPGLINAPGTNPHPLTIAGGDSDPVNFPFINPNGNGGGSGDGATDAGAGDGGADGATDAGAGDGGADGATDAGAGDGGADGATDAGAGDGGADGATDAGAGDGGADGATDAGAGDGGADGATDAGAGDGGADGATDAGAGDGGADGATDAGAGDGGADGATDAGAGDGGATDGGADGGTDSGENDGGLNDGVATVAVDDEFEVNQGRSDTFDVLANDSGDGLTLISVSDSSNATITIIDNEVNYRPDYGFYGRDTFVYVLQDSSGEQFTGNVVVDVIRFSDLNQNDVNDYAECDCTDLTLQTGVNGSGVGSLSLFGTWVLLMGVGVRRLRRRKANISEQGVS</sequence>
<keyword evidence="2" id="KW-0472">Membrane</keyword>
<keyword evidence="2" id="KW-0812">Transmembrane</keyword>
<dbReference type="SUPFAM" id="SSF117074">
    <property type="entry name" value="Hypothetical protein PA1324"/>
    <property type="match status" value="1"/>
</dbReference>
<evidence type="ECO:0000313" key="4">
    <source>
        <dbReference type="Proteomes" id="UP000250079"/>
    </source>
</evidence>
<evidence type="ECO:0008006" key="5">
    <source>
        <dbReference type="Google" id="ProtNLM"/>
    </source>
</evidence>
<dbReference type="EMBL" id="CP018632">
    <property type="protein sequence ID" value="ASJ71389.1"/>
    <property type="molecule type" value="Genomic_DNA"/>
</dbReference>
<keyword evidence="4" id="KW-1185">Reference proteome</keyword>